<dbReference type="PANTHER" id="PTHR21301">
    <property type="entry name" value="REVERSE TRANSCRIPTASE"/>
    <property type="match status" value="1"/>
</dbReference>
<feature type="region of interest" description="Disordered" evidence="1">
    <location>
        <begin position="20"/>
        <end position="161"/>
    </location>
</feature>
<comment type="caution">
    <text evidence="3">The sequence shown here is derived from an EMBL/GenBank/DDBJ whole genome shotgun (WGS) entry which is preliminary data.</text>
</comment>
<dbReference type="PANTHER" id="PTHR21301:SF10">
    <property type="entry name" value="REVERSE TRANSCRIPTASE DOMAIN-CONTAINING PROTEIN"/>
    <property type="match status" value="1"/>
</dbReference>
<name>A0A815TNR5_9BILA</name>
<feature type="compositionally biased region" description="Basic residues" evidence="1">
    <location>
        <begin position="44"/>
        <end position="68"/>
    </location>
</feature>
<proteinExistence type="predicted"/>
<feature type="domain" description="Reverse transcriptase" evidence="2">
    <location>
        <begin position="693"/>
        <end position="942"/>
    </location>
</feature>
<keyword evidence="6" id="KW-1185">Reference proteome</keyword>
<gene>
    <name evidence="4" type="ORF">JXQ802_LOCUS55579</name>
    <name evidence="3" type="ORF">PYM288_LOCUS39047</name>
</gene>
<dbReference type="AlphaFoldDB" id="A0A815TNR5"/>
<feature type="non-terminal residue" evidence="3">
    <location>
        <position position="1"/>
    </location>
</feature>
<evidence type="ECO:0000313" key="4">
    <source>
        <dbReference type="EMBL" id="CAF1657872.1"/>
    </source>
</evidence>
<accession>A0A815TNR5</accession>
<sequence>SILKHMEASNSNLILNAQRHSDQLPTSSRNQIGRQQQHVPLATKKNKRRKKCHGNRKLQRFKKKCRKRGLTEEEIQKLINEYNHSNQDRNQTNNRKTNLQQNTTIEKMEVSNGLNDNINENDTTTSKSNKRKQQMTPSSSQRSTSRPSVKRMKRSKSSQITMTSLKSNFKLPIYLKAHPNLLFRTLRLLLKHTLKKKSERQFLHSRLQLLDQQCRLELRQNLWQSYLNLGTEKEVWPNVIVKMAKTDEHLVCQQFVQKHLNEMKIKYDQFTNELKTQLQSCPVTLLPLQSILDQHLKEFVQLQQKYLATKMQYQLSRYQDMITEIESFQILSSFPLTSDQQNTIDRLIHLQEKQVQFFENLLKLEARVSIDFLPRSFDELQDFIVVNDYFPLIKDNIAVEFKQNSYKIIQETKRTWLNTYVDAYENEIEKFEHQYEVELRQFGIANPSHACINNGTTTIVNAFLNYINRRINRMKEEIAYQKISVYRKKLLRVQRRLKSTNKTISVKPNVIVDLIGHPFTAAQLAYISRGPTHIRPNPSVFFPEKTLQKRIDREHDDTMKKLKKHMSNVTDLPKIPLTSPLYKSYSSQLRSYLSQSYMTLIPLIDQIRALRELKMIQSIRKKLKKLKLILRETDKSGVLHIGSAIDYERKAAEYRRTTGAYEELTSNPFSDIICQVTRLLNQLKSSNRIREWQRIKMMPIREKTELAYMYFIPKPHKKDTPLRPILNTIHAATKQISQFLDKLIRPLFDRFVRQTTFVDGADLLDQLQKYIQKGYFNSSTLFITFDITNLYTMLPQEESLVILAEFLRTHNCERINGLAIDTIVELARVVLQANAFVYNKKFYRQIIGGAMGSAFTLTLANIFMWKWERQTILPKLLSHELYGRYIDDVFFTCNQSEDKVKELLEAANKFHQNIKLEYKISKSVPFLDVYVENKNGILASSLYHKPSAEPTVVSFLSDHPRHVFRNVIQTALTRAIRYSSTFEIFNNERRAIRLMFLYNG</sequence>
<dbReference type="EMBL" id="CAJNOH010010159">
    <property type="protein sequence ID" value="CAF1509010.1"/>
    <property type="molecule type" value="Genomic_DNA"/>
</dbReference>
<dbReference type="SUPFAM" id="SSF56672">
    <property type="entry name" value="DNA/RNA polymerases"/>
    <property type="match status" value="1"/>
</dbReference>
<organism evidence="3 5">
    <name type="scientific">Rotaria sordida</name>
    <dbReference type="NCBI Taxonomy" id="392033"/>
    <lineage>
        <taxon>Eukaryota</taxon>
        <taxon>Metazoa</taxon>
        <taxon>Spiralia</taxon>
        <taxon>Gnathifera</taxon>
        <taxon>Rotifera</taxon>
        <taxon>Eurotatoria</taxon>
        <taxon>Bdelloidea</taxon>
        <taxon>Philodinida</taxon>
        <taxon>Philodinidae</taxon>
        <taxon>Rotaria</taxon>
    </lineage>
</organism>
<dbReference type="PROSITE" id="PS50878">
    <property type="entry name" value="RT_POL"/>
    <property type="match status" value="1"/>
</dbReference>
<dbReference type="Pfam" id="PF26215">
    <property type="entry name" value="HTH_animal"/>
    <property type="match status" value="1"/>
</dbReference>
<dbReference type="Proteomes" id="UP000663854">
    <property type="component" value="Unassembled WGS sequence"/>
</dbReference>
<protein>
    <recommendedName>
        <fullName evidence="2">Reverse transcriptase domain-containing protein</fullName>
    </recommendedName>
</protein>
<evidence type="ECO:0000259" key="2">
    <source>
        <dbReference type="PROSITE" id="PS50878"/>
    </source>
</evidence>
<feature type="compositionally biased region" description="Polar residues" evidence="1">
    <location>
        <begin position="112"/>
        <end position="127"/>
    </location>
</feature>
<evidence type="ECO:0000313" key="6">
    <source>
        <dbReference type="Proteomes" id="UP000663870"/>
    </source>
</evidence>
<dbReference type="Proteomes" id="UP000663870">
    <property type="component" value="Unassembled WGS sequence"/>
</dbReference>
<evidence type="ECO:0000313" key="5">
    <source>
        <dbReference type="Proteomes" id="UP000663854"/>
    </source>
</evidence>
<feature type="compositionally biased region" description="Polar residues" evidence="1">
    <location>
        <begin position="23"/>
        <end position="38"/>
    </location>
</feature>
<dbReference type="InterPro" id="IPR058912">
    <property type="entry name" value="HTH_animal"/>
</dbReference>
<evidence type="ECO:0000256" key="1">
    <source>
        <dbReference type="SAM" id="MobiDB-lite"/>
    </source>
</evidence>
<reference evidence="3" key="1">
    <citation type="submission" date="2021-02" db="EMBL/GenBank/DDBJ databases">
        <authorList>
            <person name="Nowell W R."/>
        </authorList>
    </citation>
    <scope>NUCLEOTIDE SEQUENCE</scope>
</reference>
<feature type="compositionally biased region" description="Low complexity" evidence="1">
    <location>
        <begin position="134"/>
        <end position="147"/>
    </location>
</feature>
<dbReference type="InterPro" id="IPR043502">
    <property type="entry name" value="DNA/RNA_pol_sf"/>
</dbReference>
<feature type="compositionally biased region" description="Polar residues" evidence="1">
    <location>
        <begin position="82"/>
        <end position="105"/>
    </location>
</feature>
<dbReference type="InterPro" id="IPR000477">
    <property type="entry name" value="RT_dom"/>
</dbReference>
<evidence type="ECO:0000313" key="3">
    <source>
        <dbReference type="EMBL" id="CAF1509010.1"/>
    </source>
</evidence>
<dbReference type="EMBL" id="CAJNOL010011970">
    <property type="protein sequence ID" value="CAF1657872.1"/>
    <property type="molecule type" value="Genomic_DNA"/>
</dbReference>